<evidence type="ECO:0000313" key="1">
    <source>
        <dbReference type="EMBL" id="KPM81717.1"/>
    </source>
</evidence>
<dbReference type="AlphaFoldDB" id="A0A0P7DLU4"/>
<dbReference type="OrthoDB" id="6305092at2"/>
<dbReference type="InterPro" id="IPR024524">
    <property type="entry name" value="DUF3800"/>
</dbReference>
<dbReference type="PATRIC" id="fig|570156.3.peg.1379"/>
<gene>
    <name evidence="1" type="ORF">AOG27_17295</name>
</gene>
<organism evidence="1 2">
    <name type="scientific">Pseudoalteromonas lipolytica</name>
    <dbReference type="NCBI Taxonomy" id="570156"/>
    <lineage>
        <taxon>Bacteria</taxon>
        <taxon>Pseudomonadati</taxon>
        <taxon>Pseudomonadota</taxon>
        <taxon>Gammaproteobacteria</taxon>
        <taxon>Alteromonadales</taxon>
        <taxon>Pseudoalteromonadaceae</taxon>
        <taxon>Pseudoalteromonas</taxon>
    </lineage>
</organism>
<name>A0A0P7DLU4_9GAMM</name>
<evidence type="ECO:0000313" key="2">
    <source>
        <dbReference type="Proteomes" id="UP000050378"/>
    </source>
</evidence>
<sequence length="264" mass="30257">MDEIFAFADESGTSKGCPCYTIGIIAIPKHYFAEFNQKISDIYDKSGLQGEIKWEKVRKSAGQINLCIDILRFILTSPVSFHAIAVYKQPYRKWHSNEETAFYTTYDFLIRESSRSKNAKITVFADQKSSSYSKQNEVMQIVTNHMLAKLPTSSKVHHVAMEDSKYHWGLQTVDILTGAVNSSYQLFFNPSAQMQLAKKIAISKMASILGWDSLAYDTMPNNDFNIWHFPPETRAIPATKQVIPNFSIANISREEFEYYMRNNK</sequence>
<protein>
    <recommendedName>
        <fullName evidence="3">DUF3800 domain-containing protein</fullName>
    </recommendedName>
</protein>
<dbReference type="RefSeq" id="WP_054554251.1">
    <property type="nucleotide sequence ID" value="NZ_LJTC01000013.1"/>
</dbReference>
<proteinExistence type="predicted"/>
<dbReference type="EMBL" id="LJTC01000013">
    <property type="protein sequence ID" value="KPM81717.1"/>
    <property type="molecule type" value="Genomic_DNA"/>
</dbReference>
<comment type="caution">
    <text evidence="1">The sequence shown here is derived from an EMBL/GenBank/DDBJ whole genome shotgun (WGS) entry which is preliminary data.</text>
</comment>
<accession>A0A0P7DLU4</accession>
<dbReference type="Proteomes" id="UP000050378">
    <property type="component" value="Unassembled WGS sequence"/>
</dbReference>
<reference evidence="1 2" key="1">
    <citation type="submission" date="2015-09" db="EMBL/GenBank/DDBJ databases">
        <title>Draft Genome Sequence of Pseudoalteromonas lipolytica UCD-48B.</title>
        <authorList>
            <person name="Krusor M."/>
            <person name="Coil D.A."/>
            <person name="Lang J.M."/>
            <person name="Eisen J.A."/>
            <person name="Alexiev A."/>
        </authorList>
    </citation>
    <scope>NUCLEOTIDE SEQUENCE [LARGE SCALE GENOMIC DNA]</scope>
    <source>
        <strain evidence="1 2">UCD-48B</strain>
    </source>
</reference>
<evidence type="ECO:0008006" key="3">
    <source>
        <dbReference type="Google" id="ProtNLM"/>
    </source>
</evidence>
<dbReference type="Pfam" id="PF12686">
    <property type="entry name" value="DUF3800"/>
    <property type="match status" value="1"/>
</dbReference>